<dbReference type="SUPFAM" id="SSF101852">
    <property type="entry name" value="Bacterial fluorinating enzyme, C-terminal domain"/>
    <property type="match status" value="1"/>
</dbReference>
<dbReference type="AlphaFoldDB" id="A0A1C3NY03"/>
<name>A0A1C3NY03_9ACTN</name>
<dbReference type="Gene3D" id="2.40.30.90">
    <property type="entry name" value="Bacterial fluorinating enzyme like"/>
    <property type="match status" value="1"/>
</dbReference>
<gene>
    <name evidence="2" type="ORF">FDG2_2647</name>
</gene>
<evidence type="ECO:0000259" key="1">
    <source>
        <dbReference type="Pfam" id="PF20257"/>
    </source>
</evidence>
<reference evidence="3" key="1">
    <citation type="submission" date="2016-02" db="EMBL/GenBank/DDBJ databases">
        <authorList>
            <person name="Wibberg D."/>
        </authorList>
    </citation>
    <scope>NUCLEOTIDE SEQUENCE [LARGE SCALE GENOMIC DNA]</scope>
</reference>
<sequence>MAADAALLASAGMRPGRMVRIAVGALVATVLFGVTFSSVSPGELVVYVDAAGLMALAVNRGSAAERLAVTAGDLLRLAAVRPSHS</sequence>
<dbReference type="EMBL" id="FLUV01001122">
    <property type="protein sequence ID" value="SBW22443.1"/>
    <property type="molecule type" value="Genomic_DNA"/>
</dbReference>
<dbReference type="Proteomes" id="UP000199013">
    <property type="component" value="Unassembled WGS sequence"/>
</dbReference>
<accession>A0A1C3NY03</accession>
<dbReference type="Pfam" id="PF20257">
    <property type="entry name" value="SAM_HAT_C"/>
    <property type="match status" value="1"/>
</dbReference>
<dbReference type="InterPro" id="IPR023227">
    <property type="entry name" value="SAM_OH_AdoTrfase_C_sf"/>
</dbReference>
<evidence type="ECO:0000313" key="3">
    <source>
        <dbReference type="Proteomes" id="UP000199013"/>
    </source>
</evidence>
<evidence type="ECO:0000313" key="2">
    <source>
        <dbReference type="EMBL" id="SBW22443.1"/>
    </source>
</evidence>
<protein>
    <recommendedName>
        <fullName evidence="1">S-adenosyl-l-methionine hydroxide adenosyltransferase C-terminal domain-containing protein</fullName>
    </recommendedName>
</protein>
<dbReference type="InterPro" id="IPR046470">
    <property type="entry name" value="SAM_HAT_C"/>
</dbReference>
<proteinExistence type="predicted"/>
<feature type="domain" description="S-adenosyl-l-methionine hydroxide adenosyltransferase C-terminal" evidence="1">
    <location>
        <begin position="16"/>
        <end position="74"/>
    </location>
</feature>
<keyword evidence="3" id="KW-1185">Reference proteome</keyword>
<organism evidence="2 3">
    <name type="scientific">Candidatus Protofrankia californiensis</name>
    <dbReference type="NCBI Taxonomy" id="1839754"/>
    <lineage>
        <taxon>Bacteria</taxon>
        <taxon>Bacillati</taxon>
        <taxon>Actinomycetota</taxon>
        <taxon>Actinomycetes</taxon>
        <taxon>Frankiales</taxon>
        <taxon>Frankiaceae</taxon>
        <taxon>Protofrankia</taxon>
    </lineage>
</organism>